<organism evidence="1">
    <name type="scientific">viral metagenome</name>
    <dbReference type="NCBI Taxonomy" id="1070528"/>
    <lineage>
        <taxon>unclassified sequences</taxon>
        <taxon>metagenomes</taxon>
        <taxon>organismal metagenomes</taxon>
    </lineage>
</organism>
<accession>A0A6M3IGB5</accession>
<dbReference type="EMBL" id="MT141207">
    <property type="protein sequence ID" value="QJA56228.1"/>
    <property type="molecule type" value="Genomic_DNA"/>
</dbReference>
<reference evidence="1" key="1">
    <citation type="submission" date="2020-03" db="EMBL/GenBank/DDBJ databases">
        <title>The deep terrestrial virosphere.</title>
        <authorList>
            <person name="Holmfeldt K."/>
            <person name="Nilsson E."/>
            <person name="Simone D."/>
            <person name="Lopez-Fernandez M."/>
            <person name="Wu X."/>
            <person name="de Brujin I."/>
            <person name="Lundin D."/>
            <person name="Andersson A."/>
            <person name="Bertilsson S."/>
            <person name="Dopson M."/>
        </authorList>
    </citation>
    <scope>NUCLEOTIDE SEQUENCE</scope>
    <source>
        <strain evidence="1">MM415B01896</strain>
    </source>
</reference>
<evidence type="ECO:0000313" key="1">
    <source>
        <dbReference type="EMBL" id="QJA56228.1"/>
    </source>
</evidence>
<gene>
    <name evidence="1" type="ORF">MM415B01896_0003</name>
</gene>
<dbReference type="AlphaFoldDB" id="A0A6M3IGB5"/>
<protein>
    <submittedName>
        <fullName evidence="1">Uncharacterized protein</fullName>
    </submittedName>
</protein>
<sequence>MSKSELPKIISRQEDGSYTVHDQVIHFVDGHKRYIKGVKYIWENEMLHLVTENENEFIINKDNVLFVQRRLEFKNDSF</sequence>
<name>A0A6M3IGB5_9ZZZZ</name>
<proteinExistence type="predicted"/>